<proteinExistence type="predicted"/>
<dbReference type="EMBL" id="JAWHQM010000009">
    <property type="protein sequence ID" value="KAK5628612.1"/>
    <property type="molecule type" value="Genomic_DNA"/>
</dbReference>
<evidence type="ECO:0000313" key="4">
    <source>
        <dbReference type="Proteomes" id="UP001305414"/>
    </source>
</evidence>
<accession>A0AAN7Z4A8</accession>
<feature type="compositionally biased region" description="Basic and acidic residues" evidence="1">
    <location>
        <begin position="722"/>
        <end position="732"/>
    </location>
</feature>
<feature type="region of interest" description="Disordered" evidence="1">
    <location>
        <begin position="522"/>
        <end position="581"/>
    </location>
</feature>
<dbReference type="AlphaFoldDB" id="A0AAN7Z4A8"/>
<sequence length="764" mass="81819">MARKPTLLELLIWTLPIPVAFCHSNRLGGDIASLVPTCAQPCLESFIRSNYPTVDCGTDFTLPCLCPAQSLTGFTVGEAALQCLFGYVQIGRCDEKDAEGPAPARVLNMCSGQENALPNTHPTLTATLIIPPSGVPILVPPTSTPTTLSTSSSVRSTQTTFKTTTRTTASLTTSTFTTSSSTSSSVTTTMVMSSLLTSTSLSSPTLAPTLAPTSSPTAEPLSGTPLAPAQIAGISVGVAGAIAIAIGSIFLARCLRRRKYPDSESEKPFYQNDNTTDGPGPLGSRGSRIFHVSPPIFRTSKYRPDFFSRPGPVMPQADQPEPPTQSANIDRNTIGLAISRPRSFVPPRPSPKLFSSIMSSPPVAEVPLQRKPSKLLPPRPALTLDIPSTTVPTGAPSSQVPPTTDRTSTVTNLTGFADLDSEAPEGGQTWRPPPTDPQSATTIYVADKYGNWVLSNNNRRSQIAQIVEPAELDTHTPLTRSPVEKREEAARMADAISAAAAIPRAPQPAFLSRDPINWTYSQSSSAYSQASAVRQAGRRNSSRNSASRARKNSGGPLINRSDSKASATTIQTSSTGGNEDETAYENDIARLSQLSPVAESPNLASRRPRVNYPKFSGRLDGATIRYVPPPKRPDFTGSLSDQASPTLGVVYPVEGSPSAIPLPLNPRRKERRYVPMQREGSGFTPEPPNVEVFPIQSFARPNEISNSGPYPMADYAPGRSAESYRYENDHQQRNPFLTPPQPPVPTFTPSPPSPSPPEPLRRDQ</sequence>
<feature type="region of interest" description="Disordered" evidence="1">
    <location>
        <begin position="262"/>
        <end position="286"/>
    </location>
</feature>
<feature type="chain" id="PRO_5042896607" description="Extracellular membrane protein CFEM domain-containing protein" evidence="2">
    <location>
        <begin position="23"/>
        <end position="764"/>
    </location>
</feature>
<feature type="compositionally biased region" description="Polar residues" evidence="1">
    <location>
        <begin position="564"/>
        <end position="577"/>
    </location>
</feature>
<evidence type="ECO:0000313" key="3">
    <source>
        <dbReference type="EMBL" id="KAK5628612.1"/>
    </source>
</evidence>
<feature type="compositionally biased region" description="Polar residues" evidence="1">
    <location>
        <begin position="386"/>
        <end position="407"/>
    </location>
</feature>
<comment type="caution">
    <text evidence="3">The sequence shown here is derived from an EMBL/GenBank/DDBJ whole genome shotgun (WGS) entry which is preliminary data.</text>
</comment>
<feature type="region of interest" description="Disordered" evidence="1">
    <location>
        <begin position="700"/>
        <end position="764"/>
    </location>
</feature>
<keyword evidence="2" id="KW-0732">Signal</keyword>
<reference evidence="3 4" key="1">
    <citation type="submission" date="2023-10" db="EMBL/GenBank/DDBJ databases">
        <title>Draft genome sequence of Xylaria bambusicola isolate GMP-LS, the root and basal stem rot pathogen of sugarcane in Indonesia.</title>
        <authorList>
            <person name="Selvaraj P."/>
            <person name="Muralishankar V."/>
            <person name="Muruganantham S."/>
            <person name="Sp S."/>
            <person name="Haryani S."/>
            <person name="Lau K.J.X."/>
            <person name="Naqvi N.I."/>
        </authorList>
    </citation>
    <scope>NUCLEOTIDE SEQUENCE [LARGE SCALE GENOMIC DNA]</scope>
    <source>
        <strain evidence="3">GMP-LS</strain>
    </source>
</reference>
<feature type="compositionally biased region" description="Low complexity" evidence="1">
    <location>
        <begin position="522"/>
        <end position="535"/>
    </location>
</feature>
<evidence type="ECO:0000256" key="2">
    <source>
        <dbReference type="SAM" id="SignalP"/>
    </source>
</evidence>
<dbReference type="Proteomes" id="UP001305414">
    <property type="component" value="Unassembled WGS sequence"/>
</dbReference>
<organism evidence="3 4">
    <name type="scientific">Xylaria bambusicola</name>
    <dbReference type="NCBI Taxonomy" id="326684"/>
    <lineage>
        <taxon>Eukaryota</taxon>
        <taxon>Fungi</taxon>
        <taxon>Dikarya</taxon>
        <taxon>Ascomycota</taxon>
        <taxon>Pezizomycotina</taxon>
        <taxon>Sordariomycetes</taxon>
        <taxon>Xylariomycetidae</taxon>
        <taxon>Xylariales</taxon>
        <taxon>Xylariaceae</taxon>
        <taxon>Xylaria</taxon>
    </lineage>
</organism>
<feature type="compositionally biased region" description="Pro residues" evidence="1">
    <location>
        <begin position="737"/>
        <end position="758"/>
    </location>
</feature>
<evidence type="ECO:0000256" key="1">
    <source>
        <dbReference type="SAM" id="MobiDB-lite"/>
    </source>
</evidence>
<feature type="compositionally biased region" description="Low complexity" evidence="1">
    <location>
        <begin position="200"/>
        <end position="218"/>
    </location>
</feature>
<keyword evidence="4" id="KW-1185">Reference proteome</keyword>
<name>A0AAN7Z4A8_9PEZI</name>
<protein>
    <recommendedName>
        <fullName evidence="5">Extracellular membrane protein CFEM domain-containing protein</fullName>
    </recommendedName>
</protein>
<evidence type="ECO:0008006" key="5">
    <source>
        <dbReference type="Google" id="ProtNLM"/>
    </source>
</evidence>
<gene>
    <name evidence="3" type="ORF">RRF57_004329</name>
</gene>
<feature type="signal peptide" evidence="2">
    <location>
        <begin position="1"/>
        <end position="22"/>
    </location>
</feature>
<feature type="region of interest" description="Disordered" evidence="1">
    <location>
        <begin position="383"/>
        <end position="407"/>
    </location>
</feature>
<feature type="region of interest" description="Disordered" evidence="1">
    <location>
        <begin position="200"/>
        <end position="221"/>
    </location>
</feature>